<accession>A0A183KXC9</accession>
<dbReference type="Proteomes" id="UP000279833">
    <property type="component" value="Unassembled WGS sequence"/>
</dbReference>
<sequence length="109" mass="12119">MSPPNIQAALTDLPKDITLLKTEESRMVIRQIKSTKAPGPGNVRRADIGGCTRSDGLRCWSLQQHTKERRCMTGEKKVSYADAMARIGKARSVLPQPKNIWNAKQLSES</sequence>
<organism evidence="3">
    <name type="scientific">Schistosoma curassoni</name>
    <dbReference type="NCBI Taxonomy" id="6186"/>
    <lineage>
        <taxon>Eukaryota</taxon>
        <taxon>Metazoa</taxon>
        <taxon>Spiralia</taxon>
        <taxon>Lophotrochozoa</taxon>
        <taxon>Platyhelminthes</taxon>
        <taxon>Trematoda</taxon>
        <taxon>Digenea</taxon>
        <taxon>Strigeidida</taxon>
        <taxon>Schistosomatoidea</taxon>
        <taxon>Schistosomatidae</taxon>
        <taxon>Schistosoma</taxon>
    </lineage>
</organism>
<dbReference type="AlphaFoldDB" id="A0A183KXC9"/>
<gene>
    <name evidence="1" type="ORF">SCUD_LOCUS19724</name>
</gene>
<evidence type="ECO:0000313" key="3">
    <source>
        <dbReference type="WBParaSite" id="SCUD_0001972701-mRNA-1"/>
    </source>
</evidence>
<reference evidence="3" key="1">
    <citation type="submission" date="2016-06" db="UniProtKB">
        <authorList>
            <consortium name="WormBaseParasite"/>
        </authorList>
    </citation>
    <scope>IDENTIFICATION</scope>
</reference>
<dbReference type="WBParaSite" id="SCUD_0001972701-mRNA-1">
    <property type="protein sequence ID" value="SCUD_0001972701-mRNA-1"/>
    <property type="gene ID" value="SCUD_0001972701"/>
</dbReference>
<evidence type="ECO:0000313" key="2">
    <source>
        <dbReference type="Proteomes" id="UP000279833"/>
    </source>
</evidence>
<dbReference type="EMBL" id="UZAK01043032">
    <property type="protein sequence ID" value="VDP70046.1"/>
    <property type="molecule type" value="Genomic_DNA"/>
</dbReference>
<protein>
    <submittedName>
        <fullName evidence="1 3">Uncharacterized protein</fullName>
    </submittedName>
</protein>
<evidence type="ECO:0000313" key="1">
    <source>
        <dbReference type="EMBL" id="VDP70046.1"/>
    </source>
</evidence>
<name>A0A183KXC9_9TREM</name>
<reference evidence="1 2" key="2">
    <citation type="submission" date="2018-11" db="EMBL/GenBank/DDBJ databases">
        <authorList>
            <consortium name="Pathogen Informatics"/>
        </authorList>
    </citation>
    <scope>NUCLEOTIDE SEQUENCE [LARGE SCALE GENOMIC DNA]</scope>
    <source>
        <strain evidence="1">Dakar</strain>
        <strain evidence="2">Dakar, Senegal</strain>
    </source>
</reference>
<proteinExistence type="predicted"/>
<keyword evidence="2" id="KW-1185">Reference proteome</keyword>